<gene>
    <name evidence="1" type="ORF">PG996_013587</name>
</gene>
<organism evidence="1 2">
    <name type="scientific">Apiospora saccharicola</name>
    <dbReference type="NCBI Taxonomy" id="335842"/>
    <lineage>
        <taxon>Eukaryota</taxon>
        <taxon>Fungi</taxon>
        <taxon>Dikarya</taxon>
        <taxon>Ascomycota</taxon>
        <taxon>Pezizomycotina</taxon>
        <taxon>Sordariomycetes</taxon>
        <taxon>Xylariomycetidae</taxon>
        <taxon>Amphisphaeriales</taxon>
        <taxon>Apiosporaceae</taxon>
        <taxon>Apiospora</taxon>
    </lineage>
</organism>
<evidence type="ECO:0008006" key="3">
    <source>
        <dbReference type="Google" id="ProtNLM"/>
    </source>
</evidence>
<dbReference type="Proteomes" id="UP001446871">
    <property type="component" value="Unassembled WGS sequence"/>
</dbReference>
<name>A0ABR1U5W8_9PEZI</name>
<evidence type="ECO:0000313" key="1">
    <source>
        <dbReference type="EMBL" id="KAK8054286.1"/>
    </source>
</evidence>
<reference evidence="1 2" key="1">
    <citation type="submission" date="2023-01" db="EMBL/GenBank/DDBJ databases">
        <title>Analysis of 21 Apiospora genomes using comparative genomics revels a genus with tremendous synthesis potential of carbohydrate active enzymes and secondary metabolites.</title>
        <authorList>
            <person name="Sorensen T."/>
        </authorList>
    </citation>
    <scope>NUCLEOTIDE SEQUENCE [LARGE SCALE GENOMIC DNA]</scope>
    <source>
        <strain evidence="1 2">CBS 83171</strain>
    </source>
</reference>
<accession>A0ABR1U5W8</accession>
<dbReference type="EMBL" id="JAQQWM010000008">
    <property type="protein sequence ID" value="KAK8054286.1"/>
    <property type="molecule type" value="Genomic_DNA"/>
</dbReference>
<comment type="caution">
    <text evidence="1">The sequence shown here is derived from an EMBL/GenBank/DDBJ whole genome shotgun (WGS) entry which is preliminary data.</text>
</comment>
<keyword evidence="2" id="KW-1185">Reference proteome</keyword>
<sequence>MPPMTEIVISPIKPGADLSDLSVLSAPNAMLRTRPGCTAVRQARQIEDPDKLFLFIDWDEAAPRKTFPQWTAEYQENGNDDSTKEKGKKGVLDAAPVVEVVHIYLPADLSETAQKDVLDLVGKTKHVVTTHPGSASEPAYGFALDPVEYQGGQARVLVCLAGWESMEARTAFAGSEAAQKGIATMKSLPGIMGQEIVHVLWKTG</sequence>
<evidence type="ECO:0000313" key="2">
    <source>
        <dbReference type="Proteomes" id="UP001446871"/>
    </source>
</evidence>
<dbReference type="Gene3D" id="3.30.70.100">
    <property type="match status" value="1"/>
</dbReference>
<protein>
    <recommendedName>
        <fullName evidence="3">ABM domain-containing protein</fullName>
    </recommendedName>
</protein>
<proteinExistence type="predicted"/>